<proteinExistence type="predicted"/>
<reference evidence="2" key="1">
    <citation type="submission" date="2017-02" db="UniProtKB">
        <authorList>
            <consortium name="WormBaseParasite"/>
        </authorList>
    </citation>
    <scope>IDENTIFICATION</scope>
</reference>
<dbReference type="Proteomes" id="UP000036681">
    <property type="component" value="Unplaced"/>
</dbReference>
<sequence>MSTFTKSSDQREENYLWKIAFLWTVLEQLSLWQFSSDEFELPAYGYKDRKRALMRKRNTIHLLTAFIIGIQVYDNRSSKYRQKLYAWRE</sequence>
<dbReference type="AlphaFoldDB" id="A0A0M3IJY7"/>
<evidence type="ECO:0000313" key="1">
    <source>
        <dbReference type="Proteomes" id="UP000036681"/>
    </source>
</evidence>
<accession>A0A0M3IJY7</accession>
<name>A0A0M3IJY7_ASCLU</name>
<evidence type="ECO:0000313" key="2">
    <source>
        <dbReference type="WBParaSite" id="ALUE_0001901801-mRNA-1"/>
    </source>
</evidence>
<dbReference type="WBParaSite" id="ALUE_0001901801-mRNA-1">
    <property type="protein sequence ID" value="ALUE_0001901801-mRNA-1"/>
    <property type="gene ID" value="ALUE_0001901801"/>
</dbReference>
<protein>
    <submittedName>
        <fullName evidence="2">Transposase</fullName>
    </submittedName>
</protein>
<organism evidence="1 2">
    <name type="scientific">Ascaris lumbricoides</name>
    <name type="common">Giant roundworm</name>
    <dbReference type="NCBI Taxonomy" id="6252"/>
    <lineage>
        <taxon>Eukaryota</taxon>
        <taxon>Metazoa</taxon>
        <taxon>Ecdysozoa</taxon>
        <taxon>Nematoda</taxon>
        <taxon>Chromadorea</taxon>
        <taxon>Rhabditida</taxon>
        <taxon>Spirurina</taxon>
        <taxon>Ascaridomorpha</taxon>
        <taxon>Ascaridoidea</taxon>
        <taxon>Ascarididae</taxon>
        <taxon>Ascaris</taxon>
    </lineage>
</organism>
<keyword evidence="1" id="KW-1185">Reference proteome</keyword>